<evidence type="ECO:0000256" key="3">
    <source>
        <dbReference type="ARBA" id="ARBA00022980"/>
    </source>
</evidence>
<dbReference type="AlphaFoldDB" id="A0A1L0BV09"/>
<reference evidence="7 8" key="1">
    <citation type="submission" date="2016-10" db="EMBL/GenBank/DDBJ databases">
        <authorList>
            <person name="de Groot N.N."/>
        </authorList>
    </citation>
    <scope>NUCLEOTIDE SEQUENCE [LARGE SCALE GENOMIC DNA]</scope>
    <source>
        <strain evidence="7 8">CBS 141442</strain>
    </source>
</reference>
<dbReference type="EMBL" id="LT635760">
    <property type="protein sequence ID" value="SGZ55099.1"/>
    <property type="molecule type" value="Genomic_DNA"/>
</dbReference>
<dbReference type="GO" id="GO:0005739">
    <property type="term" value="C:mitochondrion"/>
    <property type="evidence" value="ECO:0007669"/>
    <property type="project" value="UniProtKB-SubCell"/>
</dbReference>
<evidence type="ECO:0000256" key="6">
    <source>
        <dbReference type="ARBA" id="ARBA00035183"/>
    </source>
</evidence>
<organism evidence="7 8">
    <name type="scientific">Sungouiella intermedia</name>
    <dbReference type="NCBI Taxonomy" id="45354"/>
    <lineage>
        <taxon>Eukaryota</taxon>
        <taxon>Fungi</taxon>
        <taxon>Dikarya</taxon>
        <taxon>Ascomycota</taxon>
        <taxon>Saccharomycotina</taxon>
        <taxon>Pichiomycetes</taxon>
        <taxon>Metschnikowiaceae</taxon>
        <taxon>Sungouiella</taxon>
    </lineage>
</organism>
<protein>
    <recommendedName>
        <fullName evidence="6">Large ribosomal subunit protein mL50</fullName>
    </recommendedName>
</protein>
<proteinExistence type="inferred from homology"/>
<keyword evidence="5" id="KW-0687">Ribonucleoprotein</keyword>
<evidence type="ECO:0000256" key="5">
    <source>
        <dbReference type="ARBA" id="ARBA00023274"/>
    </source>
</evidence>
<keyword evidence="3" id="KW-0689">Ribosomal protein</keyword>
<gene>
    <name evidence="7" type="ORF">SAMEA4029010_CIC11G00000004708</name>
</gene>
<dbReference type="InterPro" id="IPR018305">
    <property type="entry name" value="Ribosomal_m50"/>
</dbReference>
<keyword evidence="4" id="KW-0496">Mitochondrion</keyword>
<dbReference type="Gene3D" id="1.10.1200.10">
    <property type="entry name" value="ACP-like"/>
    <property type="match status" value="1"/>
</dbReference>
<evidence type="ECO:0000313" key="7">
    <source>
        <dbReference type="EMBL" id="SGZ55099.1"/>
    </source>
</evidence>
<evidence type="ECO:0000256" key="1">
    <source>
        <dbReference type="ARBA" id="ARBA00004173"/>
    </source>
</evidence>
<accession>A0A1L0BV09</accession>
<comment type="subcellular location">
    <subcellularLocation>
        <location evidence="1">Mitochondrion</location>
    </subcellularLocation>
</comment>
<dbReference type="Proteomes" id="UP000182334">
    <property type="component" value="Chromosome V"/>
</dbReference>
<dbReference type="OrthoDB" id="3980895at2759"/>
<evidence type="ECO:0000256" key="2">
    <source>
        <dbReference type="ARBA" id="ARBA00008860"/>
    </source>
</evidence>
<dbReference type="InterPro" id="IPR036736">
    <property type="entry name" value="ACP-like_sf"/>
</dbReference>
<evidence type="ECO:0000256" key="4">
    <source>
        <dbReference type="ARBA" id="ARBA00023128"/>
    </source>
</evidence>
<sequence length="220" mass="25590">MLRSSAKAIRPFSTSVPRLFLGNFFGTKEAKKKEIIQNQDDYEVDPTSKIVILNKENSPEYKPFVAEEAMPDFKINQWKFTQVNPENIEASYSNETLTQVISQSYSELKGEQINENQYKDISLSDLQFRFQLGKLLQQKLGFDINDHTLTRAHTLEYLHNELNKVISHRWSSERNPNAVVLRPEDFELVLNVYLSNERTQEEQKKAFEELVEKAKEATAL</sequence>
<dbReference type="GO" id="GO:1990904">
    <property type="term" value="C:ribonucleoprotein complex"/>
    <property type="evidence" value="ECO:0007669"/>
    <property type="project" value="UniProtKB-KW"/>
</dbReference>
<keyword evidence="8" id="KW-1185">Reference proteome</keyword>
<dbReference type="Pfam" id="PF10501">
    <property type="entry name" value="Ribosomal_L50"/>
    <property type="match status" value="1"/>
</dbReference>
<name>A0A1L0BV09_9ASCO</name>
<comment type="similarity">
    <text evidence="2">Belongs to the mitochondrion-specific ribosomal protein mL50 family.</text>
</comment>
<dbReference type="GO" id="GO:0005840">
    <property type="term" value="C:ribosome"/>
    <property type="evidence" value="ECO:0007669"/>
    <property type="project" value="UniProtKB-KW"/>
</dbReference>
<evidence type="ECO:0000313" key="8">
    <source>
        <dbReference type="Proteomes" id="UP000182334"/>
    </source>
</evidence>